<keyword evidence="3 4" id="KW-0862">Zinc</keyword>
<dbReference type="Pfam" id="PF00642">
    <property type="entry name" value="zf-CCCH"/>
    <property type="match status" value="1"/>
</dbReference>
<dbReference type="Proteomes" id="UP000245207">
    <property type="component" value="Unassembled WGS sequence"/>
</dbReference>
<keyword evidence="2 4" id="KW-0863">Zinc-finger</keyword>
<evidence type="ECO:0000259" key="6">
    <source>
        <dbReference type="PROSITE" id="PS50103"/>
    </source>
</evidence>
<dbReference type="EMBL" id="PKPP01012746">
    <property type="protein sequence ID" value="PWA41921.1"/>
    <property type="molecule type" value="Genomic_DNA"/>
</dbReference>
<dbReference type="InterPro" id="IPR000571">
    <property type="entry name" value="Znf_CCCH"/>
</dbReference>
<dbReference type="GO" id="GO:0008270">
    <property type="term" value="F:zinc ion binding"/>
    <property type="evidence" value="ECO:0007669"/>
    <property type="project" value="UniProtKB-KW"/>
</dbReference>
<dbReference type="PANTHER" id="PTHR47481:SF41">
    <property type="entry name" value="COPIA-LIKE POLYPROTEIN_RETROTRANSPOSON"/>
    <property type="match status" value="1"/>
</dbReference>
<organism evidence="7 8">
    <name type="scientific">Artemisia annua</name>
    <name type="common">Sweet wormwood</name>
    <dbReference type="NCBI Taxonomy" id="35608"/>
    <lineage>
        <taxon>Eukaryota</taxon>
        <taxon>Viridiplantae</taxon>
        <taxon>Streptophyta</taxon>
        <taxon>Embryophyta</taxon>
        <taxon>Tracheophyta</taxon>
        <taxon>Spermatophyta</taxon>
        <taxon>Magnoliopsida</taxon>
        <taxon>eudicotyledons</taxon>
        <taxon>Gunneridae</taxon>
        <taxon>Pentapetalae</taxon>
        <taxon>asterids</taxon>
        <taxon>campanulids</taxon>
        <taxon>Asterales</taxon>
        <taxon>Asteraceae</taxon>
        <taxon>Asteroideae</taxon>
        <taxon>Anthemideae</taxon>
        <taxon>Artemisiinae</taxon>
        <taxon>Artemisia</taxon>
    </lineage>
</organism>
<name>A0A2U1KYS7_ARTAN</name>
<dbReference type="Pfam" id="PF14223">
    <property type="entry name" value="Retrotran_gag_2"/>
    <property type="match status" value="1"/>
</dbReference>
<evidence type="ECO:0000256" key="3">
    <source>
        <dbReference type="ARBA" id="ARBA00022833"/>
    </source>
</evidence>
<dbReference type="SMART" id="SM00356">
    <property type="entry name" value="ZnF_C3H1"/>
    <property type="match status" value="1"/>
</dbReference>
<feature type="zinc finger region" description="C3H1-type" evidence="4">
    <location>
        <begin position="141"/>
        <end position="168"/>
    </location>
</feature>
<dbReference type="Gene3D" id="4.10.1000.10">
    <property type="entry name" value="Zinc finger, CCCH-type"/>
    <property type="match status" value="1"/>
</dbReference>
<feature type="region of interest" description="Disordered" evidence="5">
    <location>
        <begin position="166"/>
        <end position="205"/>
    </location>
</feature>
<gene>
    <name evidence="7" type="ORF">CTI12_AA549660</name>
</gene>
<evidence type="ECO:0000313" key="7">
    <source>
        <dbReference type="EMBL" id="PWA41921.1"/>
    </source>
</evidence>
<dbReference type="InterPro" id="IPR036855">
    <property type="entry name" value="Znf_CCCH_sf"/>
</dbReference>
<keyword evidence="8" id="KW-1185">Reference proteome</keyword>
<evidence type="ECO:0000256" key="4">
    <source>
        <dbReference type="PROSITE-ProRule" id="PRU00723"/>
    </source>
</evidence>
<evidence type="ECO:0000256" key="5">
    <source>
        <dbReference type="SAM" id="MobiDB-lite"/>
    </source>
</evidence>
<dbReference type="PROSITE" id="PS50103">
    <property type="entry name" value="ZF_C3H1"/>
    <property type="match status" value="1"/>
</dbReference>
<dbReference type="AlphaFoldDB" id="A0A2U1KYS7"/>
<comment type="caution">
    <text evidence="7">The sequence shown here is derived from an EMBL/GenBank/DDBJ whole genome shotgun (WGS) entry which is preliminary data.</text>
</comment>
<accession>A0A2U1KYS7</accession>
<feature type="domain" description="C3H1-type" evidence="6">
    <location>
        <begin position="141"/>
        <end position="168"/>
    </location>
</feature>
<dbReference type="OrthoDB" id="1729427at2759"/>
<evidence type="ECO:0000256" key="1">
    <source>
        <dbReference type="ARBA" id="ARBA00022723"/>
    </source>
</evidence>
<keyword evidence="1 4" id="KW-0479">Metal-binding</keyword>
<evidence type="ECO:0000313" key="8">
    <source>
        <dbReference type="Proteomes" id="UP000245207"/>
    </source>
</evidence>
<dbReference type="SUPFAM" id="SSF90229">
    <property type="entry name" value="CCCH zinc finger"/>
    <property type="match status" value="1"/>
</dbReference>
<sequence length="250" mass="27567">MAHEVWKKLRDLFHDNKAARVIQLDNEIRNMAIGTLSVNDYFQEIKSKADRLANLGSVVSDSSLVTYAINGLRVKFPEITRIIRHRETLPTFDQVRSMVLLEESDMAQLTSAFSNLNTTSSSPTVLVATNSNTPKPGTVNNVGIELCRNFQRGSCTYGSRCKFSHGTNDSKPCSTNSGASSHNKSPGSYTPRVTQTNAPSLHPPAHASLPHVVPFNPYNMQGMGCVNPFMYLQTAFGPFQPGSYTYPNSY</sequence>
<dbReference type="PANTHER" id="PTHR47481">
    <property type="match status" value="1"/>
</dbReference>
<protein>
    <recommendedName>
        <fullName evidence="6">C3H1-type domain-containing protein</fullName>
    </recommendedName>
</protein>
<evidence type="ECO:0000256" key="2">
    <source>
        <dbReference type="ARBA" id="ARBA00022771"/>
    </source>
</evidence>
<proteinExistence type="predicted"/>
<reference evidence="7 8" key="1">
    <citation type="journal article" date="2018" name="Mol. Plant">
        <title>The genome of Artemisia annua provides insight into the evolution of Asteraceae family and artemisinin biosynthesis.</title>
        <authorList>
            <person name="Shen Q."/>
            <person name="Zhang L."/>
            <person name="Liao Z."/>
            <person name="Wang S."/>
            <person name="Yan T."/>
            <person name="Shi P."/>
            <person name="Liu M."/>
            <person name="Fu X."/>
            <person name="Pan Q."/>
            <person name="Wang Y."/>
            <person name="Lv Z."/>
            <person name="Lu X."/>
            <person name="Zhang F."/>
            <person name="Jiang W."/>
            <person name="Ma Y."/>
            <person name="Chen M."/>
            <person name="Hao X."/>
            <person name="Li L."/>
            <person name="Tang Y."/>
            <person name="Lv G."/>
            <person name="Zhou Y."/>
            <person name="Sun X."/>
            <person name="Brodelius P.E."/>
            <person name="Rose J.K.C."/>
            <person name="Tang K."/>
        </authorList>
    </citation>
    <scope>NUCLEOTIDE SEQUENCE [LARGE SCALE GENOMIC DNA]</scope>
    <source>
        <strain evidence="8">cv. Huhao1</strain>
        <tissue evidence="7">Leaf</tissue>
    </source>
</reference>
<feature type="compositionally biased region" description="Polar residues" evidence="5">
    <location>
        <begin position="166"/>
        <end position="199"/>
    </location>
</feature>